<protein>
    <submittedName>
        <fullName evidence="2">Uncharacterized protein</fullName>
    </submittedName>
</protein>
<sequence>MASGPELMQAMWEYQQVLELNKDEFLHLKSCLIGRTFVTFQIRYAYLADTIGKAGEQMFETEDGSKDEWRGMVLASTPIMNTWLSII</sequence>
<evidence type="ECO:0000313" key="3">
    <source>
        <dbReference type="Proteomes" id="UP001214576"/>
    </source>
</evidence>
<comment type="caution">
    <text evidence="2">The sequence shown here is derived from an EMBL/GenBank/DDBJ whole genome shotgun (WGS) entry which is preliminary data.</text>
</comment>
<dbReference type="PANTHER" id="PTHR10405">
    <property type="entry name" value="SPINDLIN"/>
    <property type="match status" value="1"/>
</dbReference>
<dbReference type="Pfam" id="PF02513">
    <property type="entry name" value="Spin-Ssty"/>
    <property type="match status" value="1"/>
</dbReference>
<proteinExistence type="inferred from homology"/>
<accession>A0AAD4U8L5</accession>
<reference evidence="2" key="1">
    <citation type="submission" date="2022-03" db="EMBL/GenBank/DDBJ databases">
        <title>Genomic analyses of argali, domestic sheep and their hybrids provide insights into chromosomal evolution, heterosis and genetic basis of agronomic traits.</title>
        <authorList>
            <person name="Li M."/>
        </authorList>
    </citation>
    <scope>NUCLEOTIDE SEQUENCE</scope>
    <source>
        <strain evidence="2">CAU-MHL-2022a</strain>
        <tissue evidence="2">Skin</tissue>
    </source>
</reference>
<dbReference type="Proteomes" id="UP001214576">
    <property type="component" value="Unassembled WGS sequence"/>
</dbReference>
<keyword evidence="3" id="KW-1185">Reference proteome</keyword>
<dbReference type="EMBL" id="JAKZEL010000010">
    <property type="protein sequence ID" value="KAI4539550.1"/>
    <property type="molecule type" value="Genomic_DNA"/>
</dbReference>
<gene>
    <name evidence="2" type="ORF">MG293_009945</name>
</gene>
<dbReference type="GO" id="GO:0007276">
    <property type="term" value="P:gamete generation"/>
    <property type="evidence" value="ECO:0007669"/>
    <property type="project" value="InterPro"/>
</dbReference>
<dbReference type="AlphaFoldDB" id="A0AAD4U8L5"/>
<comment type="similarity">
    <text evidence="1">Belongs to the SPIN/STSY family.</text>
</comment>
<dbReference type="InterPro" id="IPR003671">
    <property type="entry name" value="SPIN/Ssty"/>
</dbReference>
<evidence type="ECO:0000313" key="2">
    <source>
        <dbReference type="EMBL" id="KAI4539550.1"/>
    </source>
</evidence>
<name>A0AAD4U8L5_OVIAM</name>
<organism evidence="2 3">
    <name type="scientific">Ovis ammon polii</name>
    <dbReference type="NCBI Taxonomy" id="230172"/>
    <lineage>
        <taxon>Eukaryota</taxon>
        <taxon>Metazoa</taxon>
        <taxon>Chordata</taxon>
        <taxon>Craniata</taxon>
        <taxon>Vertebrata</taxon>
        <taxon>Euteleostomi</taxon>
        <taxon>Mammalia</taxon>
        <taxon>Eutheria</taxon>
        <taxon>Laurasiatheria</taxon>
        <taxon>Artiodactyla</taxon>
        <taxon>Ruminantia</taxon>
        <taxon>Pecora</taxon>
        <taxon>Bovidae</taxon>
        <taxon>Caprinae</taxon>
        <taxon>Ovis</taxon>
    </lineage>
</organism>
<evidence type="ECO:0000256" key="1">
    <source>
        <dbReference type="ARBA" id="ARBA00009467"/>
    </source>
</evidence>
<dbReference type="Gene3D" id="2.80.10.70">
    <property type="entry name" value="Spindlin/Ssty"/>
    <property type="match status" value="1"/>
</dbReference>
<dbReference type="InterPro" id="IPR042567">
    <property type="entry name" value="SPIN/Ssty_sf"/>
</dbReference>